<evidence type="ECO:0000313" key="3">
    <source>
        <dbReference type="EMBL" id="UTI67032.1"/>
    </source>
</evidence>
<feature type="region of interest" description="Disordered" evidence="1">
    <location>
        <begin position="1"/>
        <end position="28"/>
    </location>
</feature>
<evidence type="ECO:0000256" key="1">
    <source>
        <dbReference type="SAM" id="MobiDB-lite"/>
    </source>
</evidence>
<evidence type="ECO:0000256" key="2">
    <source>
        <dbReference type="SAM" id="Phobius"/>
    </source>
</evidence>
<keyword evidence="4" id="KW-1185">Reference proteome</keyword>
<keyword evidence="2" id="KW-0472">Membrane</keyword>
<gene>
    <name evidence="3" type="ORF">NBH00_12675</name>
</gene>
<dbReference type="EMBL" id="CP098502">
    <property type="protein sequence ID" value="UTI67032.1"/>
    <property type="molecule type" value="Genomic_DNA"/>
</dbReference>
<feature type="transmembrane region" description="Helical" evidence="2">
    <location>
        <begin position="67"/>
        <end position="88"/>
    </location>
</feature>
<sequence>MEEKKADTPPRMDLSNVRDLPPPEPRPKREIKVKLLPYDQRTGISAHDRLLAAKANRPSAAERIAKGLMALLVVAALLVGLFFLLSAFDSGEPPPAPWSHQNAPIVTPAPLSAQ</sequence>
<name>A0ABY5E2J2_9ACTN</name>
<reference evidence="3 4" key="1">
    <citation type="submission" date="2022-06" db="EMBL/GenBank/DDBJ databases">
        <title>Paraconexibacter antarcticus.</title>
        <authorList>
            <person name="Kim C.S."/>
        </authorList>
    </citation>
    <scope>NUCLEOTIDE SEQUENCE [LARGE SCALE GENOMIC DNA]</scope>
    <source>
        <strain evidence="3 4">02-257</strain>
    </source>
</reference>
<accession>A0ABY5E2J2</accession>
<dbReference type="Proteomes" id="UP001056035">
    <property type="component" value="Chromosome"/>
</dbReference>
<proteinExistence type="predicted"/>
<protein>
    <submittedName>
        <fullName evidence="3">Uncharacterized protein</fullName>
    </submittedName>
</protein>
<dbReference type="RefSeq" id="WP_254573684.1">
    <property type="nucleotide sequence ID" value="NZ_CP098502.1"/>
</dbReference>
<feature type="compositionally biased region" description="Basic and acidic residues" evidence="1">
    <location>
        <begin position="1"/>
        <end position="10"/>
    </location>
</feature>
<evidence type="ECO:0000313" key="4">
    <source>
        <dbReference type="Proteomes" id="UP001056035"/>
    </source>
</evidence>
<keyword evidence="2" id="KW-0812">Transmembrane</keyword>
<keyword evidence="2" id="KW-1133">Transmembrane helix</keyword>
<feature type="region of interest" description="Disordered" evidence="1">
    <location>
        <begin position="93"/>
        <end position="114"/>
    </location>
</feature>
<organism evidence="3 4">
    <name type="scientific">Paraconexibacter antarcticus</name>
    <dbReference type="NCBI Taxonomy" id="2949664"/>
    <lineage>
        <taxon>Bacteria</taxon>
        <taxon>Bacillati</taxon>
        <taxon>Actinomycetota</taxon>
        <taxon>Thermoleophilia</taxon>
        <taxon>Solirubrobacterales</taxon>
        <taxon>Paraconexibacteraceae</taxon>
        <taxon>Paraconexibacter</taxon>
    </lineage>
</organism>